<dbReference type="Pfam" id="PF14031">
    <property type="entry name" value="D-ser_dehydrat"/>
    <property type="match status" value="1"/>
</dbReference>
<dbReference type="PANTHER" id="PTHR28004:SF8">
    <property type="entry name" value="D-SERINE DEAMINASE"/>
    <property type="match status" value="1"/>
</dbReference>
<dbReference type="InterPro" id="IPR001608">
    <property type="entry name" value="Ala_racemase_N"/>
</dbReference>
<dbReference type="Gene3D" id="3.20.20.10">
    <property type="entry name" value="Alanine racemase"/>
    <property type="match status" value="1"/>
</dbReference>
<dbReference type="InterPro" id="IPR026956">
    <property type="entry name" value="D-ser_dehydrat-like_dom"/>
</dbReference>
<dbReference type="PANTHER" id="PTHR28004">
    <property type="entry name" value="ZGC:162816-RELATED"/>
    <property type="match status" value="1"/>
</dbReference>
<organism evidence="4">
    <name type="scientific">Kitasatospora camelliae</name>
    <dbReference type="NCBI Taxonomy" id="3156397"/>
    <lineage>
        <taxon>Bacteria</taxon>
        <taxon>Bacillati</taxon>
        <taxon>Actinomycetota</taxon>
        <taxon>Actinomycetes</taxon>
        <taxon>Kitasatosporales</taxon>
        <taxon>Streptomycetaceae</taxon>
        <taxon>Kitasatospora</taxon>
    </lineage>
</organism>
<proteinExistence type="inferred from homology"/>
<dbReference type="SUPFAM" id="SSF51419">
    <property type="entry name" value="PLP-binding barrel"/>
    <property type="match status" value="1"/>
</dbReference>
<evidence type="ECO:0000259" key="3">
    <source>
        <dbReference type="SMART" id="SM01119"/>
    </source>
</evidence>
<dbReference type="InterPro" id="IPR042208">
    <property type="entry name" value="D-ser_dehydrat-like_sf"/>
</dbReference>
<evidence type="ECO:0000256" key="2">
    <source>
        <dbReference type="ARBA" id="ARBA00023239"/>
    </source>
</evidence>
<reference evidence="4" key="1">
    <citation type="submission" date="2024-06" db="EMBL/GenBank/DDBJ databases">
        <title>The genome sequences of Kitasatospora sp. strain HUAS MG31.</title>
        <authorList>
            <person name="Mo P."/>
        </authorList>
    </citation>
    <scope>NUCLEOTIDE SEQUENCE</scope>
    <source>
        <strain evidence="4">HUAS MG31</strain>
    </source>
</reference>
<keyword evidence="2" id="KW-0456">Lyase</keyword>
<evidence type="ECO:0000313" key="4">
    <source>
        <dbReference type="EMBL" id="XCM82420.1"/>
    </source>
</evidence>
<dbReference type="Gene3D" id="2.40.37.20">
    <property type="entry name" value="D-serine dehydratase-like domain"/>
    <property type="match status" value="1"/>
</dbReference>
<evidence type="ECO:0000256" key="1">
    <source>
        <dbReference type="ARBA" id="ARBA00005323"/>
    </source>
</evidence>
<dbReference type="RefSeq" id="WP_354643352.1">
    <property type="nucleotide sequence ID" value="NZ_CP159872.1"/>
</dbReference>
<dbReference type="EC" id="5.1.1.1" evidence="4"/>
<protein>
    <submittedName>
        <fullName evidence="4">Alanine racemase</fullName>
        <ecNumber evidence="4">5.1.1.1</ecNumber>
    </submittedName>
</protein>
<dbReference type="InterPro" id="IPR051466">
    <property type="entry name" value="D-amino_acid_metab_enzyme"/>
</dbReference>
<feature type="domain" description="D-serine dehydratase-like" evidence="3">
    <location>
        <begin position="326"/>
        <end position="418"/>
    </location>
</feature>
<dbReference type="EMBL" id="CP159872">
    <property type="protein sequence ID" value="XCM82420.1"/>
    <property type="molecule type" value="Genomic_DNA"/>
</dbReference>
<keyword evidence="4" id="KW-0413">Isomerase</keyword>
<comment type="similarity">
    <text evidence="1">Belongs to the DSD1 family.</text>
</comment>
<dbReference type="KEGG" id="kcm:ABWK59_27645"/>
<accession>A0AAU8K575</accession>
<gene>
    <name evidence="4" type="ORF">ABWK59_27645</name>
</gene>
<dbReference type="InterPro" id="IPR029066">
    <property type="entry name" value="PLP-binding_barrel"/>
</dbReference>
<dbReference type="Pfam" id="PF01168">
    <property type="entry name" value="Ala_racemase_N"/>
    <property type="match status" value="1"/>
</dbReference>
<dbReference type="GO" id="GO:0016829">
    <property type="term" value="F:lyase activity"/>
    <property type="evidence" value="ECO:0007669"/>
    <property type="project" value="UniProtKB-KW"/>
</dbReference>
<name>A0AAU8K575_9ACTN</name>
<dbReference type="GO" id="GO:0008784">
    <property type="term" value="F:alanine racemase activity"/>
    <property type="evidence" value="ECO:0007669"/>
    <property type="project" value="UniProtKB-EC"/>
</dbReference>
<sequence length="435" mass="45841">MDHQTYAGRAQGPGIDRARVAALAEERLDWRFKALPPAATGLTTSAYLATGPTLDDLGTPLLTLDAAALDHNLRTMAAWCDKTGVALAPHGKTTMAPALWQAQIDAGCHGITLANLWQLRVARAFGVSRVLVANTVLDPAGLAWIAAETAADPDFAVTSWVDSVAAVEQTDRALRAAGAERPYEVLVELGGPAGRTGARTVEEALEVAAAVRRAPTLRLAGVGGYEGVLAKDAAPAALDTVRGYLLRLAELHRRLADAYPGPEPLVSAGGSAYFDTVAEELAPLAAELPGTTVVLRSGAYLVHDDGFYRGVSPLARDGGDRPLRAAMHGWARVVSRPEPELALLDGGKRDLPYDLGLPEPQLVRGQGALTGATVTALNDQHAFLRGAGDRAPVGAVVRLGLSHPCTAFDKWTLIPVLDDADAEHPRVVDLVRTFF</sequence>
<dbReference type="AlphaFoldDB" id="A0AAU8K575"/>
<dbReference type="SMART" id="SM01119">
    <property type="entry name" value="D-ser_dehydrat"/>
    <property type="match status" value="1"/>
</dbReference>